<dbReference type="InterPro" id="IPR025702">
    <property type="entry name" value="OXD"/>
</dbReference>
<organism evidence="6 7">
    <name type="scientific">Zasmidium cellare</name>
    <name type="common">Wine cellar mold</name>
    <name type="synonym">Racodium cellare</name>
    <dbReference type="NCBI Taxonomy" id="395010"/>
    <lineage>
        <taxon>Eukaryota</taxon>
        <taxon>Fungi</taxon>
        <taxon>Dikarya</taxon>
        <taxon>Ascomycota</taxon>
        <taxon>Pezizomycotina</taxon>
        <taxon>Dothideomycetes</taxon>
        <taxon>Dothideomycetidae</taxon>
        <taxon>Mycosphaerellales</taxon>
        <taxon>Mycosphaerellaceae</taxon>
        <taxon>Zasmidium</taxon>
    </lineage>
</organism>
<gene>
    <name evidence="6" type="ORF">PRZ48_008407</name>
</gene>
<evidence type="ECO:0000256" key="3">
    <source>
        <dbReference type="ARBA" id="ARBA00022723"/>
    </source>
</evidence>
<reference evidence="6 7" key="1">
    <citation type="journal article" date="2023" name="G3 (Bethesda)">
        <title>A chromosome-level genome assembly of Zasmidium syzygii isolated from banana leaves.</title>
        <authorList>
            <person name="van Westerhoven A.C."/>
            <person name="Mehrabi R."/>
            <person name="Talebi R."/>
            <person name="Steentjes M.B.F."/>
            <person name="Corcolon B."/>
            <person name="Chong P.A."/>
            <person name="Kema G.H.J."/>
            <person name="Seidl M.F."/>
        </authorList>
    </citation>
    <scope>NUCLEOTIDE SEQUENCE [LARGE SCALE GENOMIC DNA]</scope>
    <source>
        <strain evidence="6 7">P124</strain>
    </source>
</reference>
<sequence length="232" mass="26187">MSCSHIPTTGRKYPLLQPADWVVKFPRYMLELPEHVKEISIAYIGIQPRREDRPARGSHANLHTHVTSATQRHLTAKIDEWTGRTSAPLAPALWEKLYVETGYDFPDTEMYILYWTDGNFANQALQDLNIVQLHASLSIEDQRNVGIWRESFTVPIPRLETVYSGNDYQPGTASLPGAQQVSHAFTGYWGAARDRLPSSSQDLFEPEVSLPQPEFEKNTKARVISAVLTALP</sequence>
<dbReference type="EMBL" id="JAXOVC010000006">
    <property type="protein sequence ID" value="KAK4500220.1"/>
    <property type="molecule type" value="Genomic_DNA"/>
</dbReference>
<keyword evidence="7" id="KW-1185">Reference proteome</keyword>
<dbReference type="Pfam" id="PF13816">
    <property type="entry name" value="Dehydratase_hem"/>
    <property type="match status" value="1"/>
</dbReference>
<accession>A0ABR0EGF3</accession>
<evidence type="ECO:0000313" key="7">
    <source>
        <dbReference type="Proteomes" id="UP001305779"/>
    </source>
</evidence>
<evidence type="ECO:0000256" key="5">
    <source>
        <dbReference type="ARBA" id="ARBA00023239"/>
    </source>
</evidence>
<keyword evidence="2" id="KW-0349">Heme</keyword>
<dbReference type="Proteomes" id="UP001305779">
    <property type="component" value="Unassembled WGS sequence"/>
</dbReference>
<protein>
    <submittedName>
        <fullName evidence="6">Uncharacterized protein</fullName>
    </submittedName>
</protein>
<evidence type="ECO:0000313" key="6">
    <source>
        <dbReference type="EMBL" id="KAK4500220.1"/>
    </source>
</evidence>
<keyword evidence="5" id="KW-0456">Lyase</keyword>
<comment type="caution">
    <text evidence="6">The sequence shown here is derived from an EMBL/GenBank/DDBJ whole genome shotgun (WGS) entry which is preliminary data.</text>
</comment>
<evidence type="ECO:0000256" key="4">
    <source>
        <dbReference type="ARBA" id="ARBA00023004"/>
    </source>
</evidence>
<evidence type="ECO:0000256" key="1">
    <source>
        <dbReference type="ARBA" id="ARBA00001970"/>
    </source>
</evidence>
<evidence type="ECO:0000256" key="2">
    <source>
        <dbReference type="ARBA" id="ARBA00022617"/>
    </source>
</evidence>
<keyword evidence="4" id="KW-0408">Iron</keyword>
<proteinExistence type="predicted"/>
<keyword evidence="3" id="KW-0479">Metal-binding</keyword>
<name>A0ABR0EGF3_ZASCE</name>
<comment type="cofactor">
    <cofactor evidence="1">
        <name>heme b</name>
        <dbReference type="ChEBI" id="CHEBI:60344"/>
    </cofactor>
</comment>